<dbReference type="InterPro" id="IPR000477">
    <property type="entry name" value="RT_dom"/>
</dbReference>
<evidence type="ECO:0000313" key="3">
    <source>
        <dbReference type="Proteomes" id="UP000176648"/>
    </source>
</evidence>
<reference evidence="2 3" key="1">
    <citation type="journal article" date="2016" name="Nat. Commun.">
        <title>Thousands of microbial genomes shed light on interconnected biogeochemical processes in an aquifer system.</title>
        <authorList>
            <person name="Anantharaman K."/>
            <person name="Brown C.T."/>
            <person name="Hug L.A."/>
            <person name="Sharon I."/>
            <person name="Castelle C.J."/>
            <person name="Probst A.J."/>
            <person name="Thomas B.C."/>
            <person name="Singh A."/>
            <person name="Wilkins M.J."/>
            <person name="Karaoz U."/>
            <person name="Brodie E.L."/>
            <person name="Williams K.H."/>
            <person name="Hubbard S.S."/>
            <person name="Banfield J.F."/>
        </authorList>
    </citation>
    <scope>NUCLEOTIDE SEQUENCE [LARGE SCALE GENOMIC DNA]</scope>
</reference>
<dbReference type="AlphaFoldDB" id="A0A1G2C5I4"/>
<dbReference type="Proteomes" id="UP000176648">
    <property type="component" value="Unassembled WGS sequence"/>
</dbReference>
<proteinExistence type="predicted"/>
<accession>A0A1G2C5I4</accession>
<protein>
    <recommendedName>
        <fullName evidence="1">Reverse transcriptase domain-containing protein</fullName>
    </recommendedName>
</protein>
<dbReference type="InterPro" id="IPR043502">
    <property type="entry name" value="DNA/RNA_pol_sf"/>
</dbReference>
<gene>
    <name evidence="2" type="ORF">A2122_00900</name>
</gene>
<sequence>MIFLKKAHEKTCDELPLFFPRLIRRQNQKTGAWKIRRVYEPNDAMRAIHEELDEYLRSQPRFPKHAPPRPAENVAPHRGNRFFYLTDIENAFGSVKVDGLVKAFCLMNSFWIPRKRGLKNFLENYCIAPEGGLYQGAPSSPALFELYAWAFLERPIHTWYNLKKWCGWNDVTYTRYVDDLTFSSKKRIGRGTRRQIRRLLHNAEFTINNGKNFVIDLANPKTPRITITGIGLEYGGRMFVSRERLRELEKMLIAGIEGEDVNPHKIEGFMSVFWSPYGGKRRSAVLTRTQRRILSLSRAWRKLQKKNHTMTP</sequence>
<comment type="caution">
    <text evidence="2">The sequence shown here is derived from an EMBL/GenBank/DDBJ whole genome shotgun (WGS) entry which is preliminary data.</text>
</comment>
<dbReference type="Pfam" id="PF00078">
    <property type="entry name" value="RVT_1"/>
    <property type="match status" value="1"/>
</dbReference>
<evidence type="ECO:0000313" key="2">
    <source>
        <dbReference type="EMBL" id="OGY96685.1"/>
    </source>
</evidence>
<name>A0A1G2C5I4_9BACT</name>
<organism evidence="2 3">
    <name type="scientific">Candidatus Liptonbacteria bacterium GWB1_49_6</name>
    <dbReference type="NCBI Taxonomy" id="1798644"/>
    <lineage>
        <taxon>Bacteria</taxon>
        <taxon>Candidatus Liptoniibacteriota</taxon>
    </lineage>
</organism>
<evidence type="ECO:0000259" key="1">
    <source>
        <dbReference type="PROSITE" id="PS50878"/>
    </source>
</evidence>
<dbReference type="EMBL" id="MHKU01000025">
    <property type="protein sequence ID" value="OGY96685.1"/>
    <property type="molecule type" value="Genomic_DNA"/>
</dbReference>
<dbReference type="PROSITE" id="PS50878">
    <property type="entry name" value="RT_POL"/>
    <property type="match status" value="1"/>
</dbReference>
<feature type="domain" description="Reverse transcriptase" evidence="1">
    <location>
        <begin position="1"/>
        <end position="232"/>
    </location>
</feature>
<dbReference type="SUPFAM" id="SSF56672">
    <property type="entry name" value="DNA/RNA polymerases"/>
    <property type="match status" value="1"/>
</dbReference>